<evidence type="ECO:0000259" key="4">
    <source>
        <dbReference type="PROSITE" id="PS01124"/>
    </source>
</evidence>
<dbReference type="InterPro" id="IPR018060">
    <property type="entry name" value="HTH_AraC"/>
</dbReference>
<dbReference type="InterPro" id="IPR009057">
    <property type="entry name" value="Homeodomain-like_sf"/>
</dbReference>
<sequence>MTLFRRSVGATIGSYLTRYRVAAAQRLLISTVMTTAEIAHAAGFGSRSTFYTRFTRICGLAPGAYRTAVRAG</sequence>
<dbReference type="InterPro" id="IPR050204">
    <property type="entry name" value="AraC_XylS_family_regulators"/>
</dbReference>
<protein>
    <submittedName>
        <fullName evidence="5">AraC family transcriptional regulator</fullName>
    </submittedName>
</protein>
<keyword evidence="3" id="KW-0804">Transcription</keyword>
<name>A0ABY2E2G7_9MICO</name>
<dbReference type="SUPFAM" id="SSF46689">
    <property type="entry name" value="Homeodomain-like"/>
    <property type="match status" value="1"/>
</dbReference>
<keyword evidence="1" id="KW-0805">Transcription regulation</keyword>
<reference evidence="5 6" key="1">
    <citation type="submission" date="2019-03" db="EMBL/GenBank/DDBJ databases">
        <title>Genomic features of bacteria from cold environments.</title>
        <authorList>
            <person name="Shen L."/>
        </authorList>
    </citation>
    <scope>NUCLEOTIDE SEQUENCE [LARGE SCALE GENOMIC DNA]</scope>
    <source>
        <strain evidence="6">T3246-1</strain>
    </source>
</reference>
<keyword evidence="2" id="KW-0238">DNA-binding</keyword>
<evidence type="ECO:0000313" key="5">
    <source>
        <dbReference type="EMBL" id="TDE92651.1"/>
    </source>
</evidence>
<evidence type="ECO:0000256" key="2">
    <source>
        <dbReference type="ARBA" id="ARBA00023125"/>
    </source>
</evidence>
<dbReference type="RefSeq" id="WP_133108281.1">
    <property type="nucleotide sequence ID" value="NZ_SMNA01000006.1"/>
</dbReference>
<dbReference type="Proteomes" id="UP000504882">
    <property type="component" value="Unassembled WGS sequence"/>
</dbReference>
<dbReference type="PANTHER" id="PTHR46796">
    <property type="entry name" value="HTH-TYPE TRANSCRIPTIONAL ACTIVATOR RHAS-RELATED"/>
    <property type="match status" value="1"/>
</dbReference>
<evidence type="ECO:0000256" key="3">
    <source>
        <dbReference type="ARBA" id="ARBA00023163"/>
    </source>
</evidence>
<proteinExistence type="predicted"/>
<keyword evidence="6" id="KW-1185">Reference proteome</keyword>
<organism evidence="5 6">
    <name type="scientific">Occultella glacieicola</name>
    <dbReference type="NCBI Taxonomy" id="2518684"/>
    <lineage>
        <taxon>Bacteria</taxon>
        <taxon>Bacillati</taxon>
        <taxon>Actinomycetota</taxon>
        <taxon>Actinomycetes</taxon>
        <taxon>Micrococcales</taxon>
        <taxon>Ruaniaceae</taxon>
        <taxon>Occultella</taxon>
    </lineage>
</organism>
<dbReference type="Pfam" id="PF12833">
    <property type="entry name" value="HTH_18"/>
    <property type="match status" value="1"/>
</dbReference>
<dbReference type="PANTHER" id="PTHR46796:SF2">
    <property type="entry name" value="TRANSCRIPTIONAL REGULATORY PROTEIN"/>
    <property type="match status" value="1"/>
</dbReference>
<evidence type="ECO:0000313" key="6">
    <source>
        <dbReference type="Proteomes" id="UP000504882"/>
    </source>
</evidence>
<evidence type="ECO:0000256" key="1">
    <source>
        <dbReference type="ARBA" id="ARBA00023015"/>
    </source>
</evidence>
<dbReference type="Gene3D" id="1.10.10.60">
    <property type="entry name" value="Homeodomain-like"/>
    <property type="match status" value="1"/>
</dbReference>
<accession>A0ABY2E2G7</accession>
<comment type="caution">
    <text evidence="5">The sequence shown here is derived from an EMBL/GenBank/DDBJ whole genome shotgun (WGS) entry which is preliminary data.</text>
</comment>
<gene>
    <name evidence="5" type="ORF">EXU48_14030</name>
</gene>
<dbReference type="SMART" id="SM00342">
    <property type="entry name" value="HTH_ARAC"/>
    <property type="match status" value="1"/>
</dbReference>
<feature type="domain" description="HTH araC/xylS-type" evidence="4">
    <location>
        <begin position="1"/>
        <end position="68"/>
    </location>
</feature>
<dbReference type="PROSITE" id="PS01124">
    <property type="entry name" value="HTH_ARAC_FAMILY_2"/>
    <property type="match status" value="1"/>
</dbReference>
<dbReference type="EMBL" id="SMNA01000006">
    <property type="protein sequence ID" value="TDE92651.1"/>
    <property type="molecule type" value="Genomic_DNA"/>
</dbReference>